<gene>
    <name evidence="1" type="ORF">LACPH_001913</name>
</gene>
<protein>
    <submittedName>
        <fullName evidence="1">Uncharacterized protein</fullName>
    </submittedName>
</protein>
<proteinExistence type="predicted"/>
<reference evidence="1 2" key="1">
    <citation type="submission" date="2023-08" db="EMBL/GenBank/DDBJ databases">
        <authorList>
            <person name="Buchebner-Jance M."/>
        </authorList>
    </citation>
    <scope>NUCLEOTIDE SEQUENCE [LARGE SCALE GENOMIC DNA]</scope>
    <source>
        <strain evidence="1 2">NCIMB 15471</strain>
    </source>
</reference>
<organism evidence="1 2">
    <name type="scientific">Lacticaseibacillus parahuelsenbergensis</name>
    <dbReference type="NCBI Taxonomy" id="3068305"/>
    <lineage>
        <taxon>Bacteria</taxon>
        <taxon>Bacillati</taxon>
        <taxon>Bacillota</taxon>
        <taxon>Bacilli</taxon>
        <taxon>Lactobacillales</taxon>
        <taxon>Lactobacillaceae</taxon>
        <taxon>Lacticaseibacillus</taxon>
    </lineage>
</organism>
<dbReference type="Proteomes" id="UP001233112">
    <property type="component" value="Chromosome"/>
</dbReference>
<dbReference type="RefSeq" id="WP_274784974.1">
    <property type="nucleotide sequence ID" value="NZ_CP132482.1"/>
</dbReference>
<accession>A0ABY9L080</accession>
<dbReference type="EMBL" id="CP132482">
    <property type="protein sequence ID" value="WLV77182.1"/>
    <property type="molecule type" value="Genomic_DNA"/>
</dbReference>
<evidence type="ECO:0000313" key="2">
    <source>
        <dbReference type="Proteomes" id="UP001233112"/>
    </source>
</evidence>
<evidence type="ECO:0000313" key="1">
    <source>
        <dbReference type="EMBL" id="WLV77182.1"/>
    </source>
</evidence>
<keyword evidence="2" id="KW-1185">Reference proteome</keyword>
<name>A0ABY9L080_9LACO</name>
<sequence>MATVTQRIKQIKQPRGGYINPKVMQAKEYDDGRSLSDKESLAATTMGLVVDYMTRFMLTHDALGAFDIPIRGARIFGKENVVMQQLNLIKGLDDVSIKAAARIILVFDASYRIGLTPQFALAERSIDELTLKNVKIMVERSLTFFESVGPVIATEFTFEGGYTNVVTNADADYLTKNTIWDMKVSVKSPKKEHTLQLILYYLLAKRSGQERFKEIDSLGIFNPRLNTSYSLNVDEVDPEVLEEISTNVLGV</sequence>